<feature type="coiled-coil region" evidence="1">
    <location>
        <begin position="56"/>
        <end position="139"/>
    </location>
</feature>
<dbReference type="EMBL" id="OBMT01000002">
    <property type="protein sequence ID" value="SOB99703.1"/>
    <property type="molecule type" value="Genomic_DNA"/>
</dbReference>
<dbReference type="Proteomes" id="UP000219111">
    <property type="component" value="Unassembled WGS sequence"/>
</dbReference>
<keyword evidence="1" id="KW-0175">Coiled coil</keyword>
<proteinExistence type="predicted"/>
<dbReference type="OrthoDB" id="7871100at2"/>
<protein>
    <recommendedName>
        <fullName evidence="4">Colicin import membrane protein</fullName>
    </recommendedName>
</protein>
<evidence type="ECO:0000313" key="2">
    <source>
        <dbReference type="EMBL" id="SOB99703.1"/>
    </source>
</evidence>
<keyword evidence="3" id="KW-1185">Reference proteome</keyword>
<dbReference type="RefSeq" id="WP_097069096.1">
    <property type="nucleotide sequence ID" value="NZ_OBMT01000002.1"/>
</dbReference>
<accession>A0A285RYS1</accession>
<evidence type="ECO:0000256" key="1">
    <source>
        <dbReference type="SAM" id="Coils"/>
    </source>
</evidence>
<name>A0A285RYS1_9RHOB</name>
<organism evidence="2 3">
    <name type="scientific">Rhodobacter maris</name>
    <dbReference type="NCBI Taxonomy" id="446682"/>
    <lineage>
        <taxon>Bacteria</taxon>
        <taxon>Pseudomonadati</taxon>
        <taxon>Pseudomonadota</taxon>
        <taxon>Alphaproteobacteria</taxon>
        <taxon>Rhodobacterales</taxon>
        <taxon>Rhodobacter group</taxon>
        <taxon>Rhodobacter</taxon>
    </lineage>
</organism>
<dbReference type="AlphaFoldDB" id="A0A285RYS1"/>
<evidence type="ECO:0000313" key="3">
    <source>
        <dbReference type="Proteomes" id="UP000219111"/>
    </source>
</evidence>
<evidence type="ECO:0008006" key="4">
    <source>
        <dbReference type="Google" id="ProtNLM"/>
    </source>
</evidence>
<sequence length="205" mass="22228">MTDLAEYERRIAYALERIGRGVETLVQRPAEPVPEAEPPEPVAPPEPVVVVDTAQIEALEAELSVERAALAAERAALEAERAANMQLTERVRAIREKQETTLVTLERRLAQATRALEAVQAEANRLKRANNDLVEINRSLVDAGSVMAAAQVNRAMQVELEALRAARSWEMAELAEILAGLEPIVAAHAKAPVNGAPAREGVEHG</sequence>
<gene>
    <name evidence="2" type="ORF">SAMN05877831_102219</name>
</gene>
<reference evidence="3" key="1">
    <citation type="submission" date="2017-08" db="EMBL/GenBank/DDBJ databases">
        <authorList>
            <person name="Varghese N."/>
            <person name="Submissions S."/>
        </authorList>
    </citation>
    <scope>NUCLEOTIDE SEQUENCE [LARGE SCALE GENOMIC DNA]</scope>
    <source>
        <strain evidence="3">JA276</strain>
    </source>
</reference>